<accession>A0ACB8H0H6</accession>
<keyword evidence="2" id="KW-1185">Reference proteome</keyword>
<organism evidence="1 2">
    <name type="scientific">Psilocybe cubensis</name>
    <name type="common">Psychedelic mushroom</name>
    <name type="synonym">Stropharia cubensis</name>
    <dbReference type="NCBI Taxonomy" id="181762"/>
    <lineage>
        <taxon>Eukaryota</taxon>
        <taxon>Fungi</taxon>
        <taxon>Dikarya</taxon>
        <taxon>Basidiomycota</taxon>
        <taxon>Agaricomycotina</taxon>
        <taxon>Agaricomycetes</taxon>
        <taxon>Agaricomycetidae</taxon>
        <taxon>Agaricales</taxon>
        <taxon>Agaricineae</taxon>
        <taxon>Strophariaceae</taxon>
        <taxon>Psilocybe</taxon>
    </lineage>
</organism>
<evidence type="ECO:0000313" key="1">
    <source>
        <dbReference type="EMBL" id="KAH9480754.1"/>
    </source>
</evidence>
<dbReference type="Proteomes" id="UP000664032">
    <property type="component" value="Unassembled WGS sequence"/>
</dbReference>
<protein>
    <submittedName>
        <fullName evidence="1">Uncharacterized protein</fullName>
    </submittedName>
</protein>
<sequence>MVVGGLTQYKAQVQSMPKEVADQIEKKIHKFFWDDKSATVNINTIRLPINEGGRNLLDIKARNEAIELMKLRNFTKPPKDRPRWAKVADQILVLNANQAFDVPDVAKEDNYFLQNWTAKLQSNPNIPDSLRDMLATARKYNVGVHDVNPGKQMREQMPIWHHIGFDPNKRSYRTHKWVRCQQQNHHISLTGQMAAFAHRNNGRGHLRRRNCKCALCKEDRAAGCNNPALCREAAAKVLDILLPNWDPRKAEDIPGLSAQDVETNNRNIMTNKPVIFNPKTSTDGTPLSNLRVFRSKPPMPEPGDRQVQAYPPVFEEEPEPEPDPEDKQVIYLASTCKNTNTETATSSGVAWYAGNNAKNFTIKRTGPTQTARRSMLTLLQLILRDEQHTVKLDFKSKSPHLTKMLHEQIHHLEDCGWTKDHDADILQEILNLLRQRKAQTTFQTITEDEPDEWTTLEEAQNLISPAHGEVRNDRPDEPPREQPTTQHQIGIKIQAMSQSTAYKAIMRREKEKVEPRRQTLINLDKTRYAAEEIGRCLPTDKQIWAAIKKRDISVRGRAFLWKTMHDAYKVGEYWERIPGYEIRGYCHVCQTTDTMEHILTECRATGQEAVWQAAEELWSLRKLDWKKPKIGHILGCGLANFHPEKKRTTLTGANRLYAILISESAHLIWKTRCKWKIEHGARDDKIISDDGIRQKWIQTINRRLKIDCLSTNERRYGKRALNPSLVQKTWWGVLLNQGDLGDDWLTAAGVLVGIEGRPSGRNR</sequence>
<reference evidence="1" key="1">
    <citation type="submission" date="2021-10" db="EMBL/GenBank/DDBJ databases">
        <title>Psilocybe cubensis genome.</title>
        <authorList>
            <person name="Mckernan K.J."/>
            <person name="Crawford S."/>
            <person name="Trippe A."/>
            <person name="Kane L.T."/>
            <person name="Mclaughlin S."/>
        </authorList>
    </citation>
    <scope>NUCLEOTIDE SEQUENCE</scope>
    <source>
        <strain evidence="1">MGC-MH-2018</strain>
    </source>
</reference>
<name>A0ACB8H0H6_PSICU</name>
<gene>
    <name evidence="1" type="ORF">JR316_0007354</name>
</gene>
<dbReference type="EMBL" id="JAFIQS020000006">
    <property type="protein sequence ID" value="KAH9480754.1"/>
    <property type="molecule type" value="Genomic_DNA"/>
</dbReference>
<evidence type="ECO:0000313" key="2">
    <source>
        <dbReference type="Proteomes" id="UP000664032"/>
    </source>
</evidence>
<proteinExistence type="predicted"/>
<comment type="caution">
    <text evidence="1">The sequence shown here is derived from an EMBL/GenBank/DDBJ whole genome shotgun (WGS) entry which is preliminary data.</text>
</comment>